<feature type="transmembrane region" description="Helical" evidence="1">
    <location>
        <begin position="7"/>
        <end position="26"/>
    </location>
</feature>
<protein>
    <submittedName>
        <fullName evidence="2">DUF2065 domain-containing protein</fullName>
    </submittedName>
</protein>
<dbReference type="EMBL" id="LN899824">
    <property type="protein sequence ID" value="CUV26977.1"/>
    <property type="molecule type" value="Genomic_DNA"/>
</dbReference>
<dbReference type="InterPro" id="IPR019201">
    <property type="entry name" value="DUF2065"/>
</dbReference>
<reference evidence="6" key="3">
    <citation type="submission" date="2018-01" db="EMBL/GenBank/DDBJ databases">
        <title>Raltonia solanacearum P824 infects blueberry.</title>
        <authorList>
            <person name="Bocsanczy A.M."/>
            <person name="Norman D.J."/>
        </authorList>
    </citation>
    <scope>NUCLEOTIDE SEQUENCE [LARGE SCALE GENOMIC DNA]</scope>
    <source>
        <strain evidence="6">P824</strain>
    </source>
</reference>
<evidence type="ECO:0000256" key="1">
    <source>
        <dbReference type="SAM" id="Phobius"/>
    </source>
</evidence>
<dbReference type="PATRIC" id="fig|305.107.peg.4207"/>
<sequence length="66" mass="7364">MEDSLPTLFLAACALVFVVEGILPFVAPQAWRRAFQALIELSDEKLRMIGLVSMAVGLILLRLLHR</sequence>
<keyword evidence="1" id="KW-0472">Membrane</keyword>
<dbReference type="AlphaFoldDB" id="A0A0K1ZL30"/>
<dbReference type="EMBL" id="CP025741">
    <property type="protein sequence ID" value="AYA46901.1"/>
    <property type="molecule type" value="Genomic_DNA"/>
</dbReference>
<evidence type="ECO:0000313" key="2">
    <source>
        <dbReference type="EMBL" id="AYA46901.1"/>
    </source>
</evidence>
<dbReference type="Pfam" id="PF09838">
    <property type="entry name" value="DUF2065"/>
    <property type="match status" value="1"/>
</dbReference>
<evidence type="ECO:0000313" key="4">
    <source>
        <dbReference type="EMBL" id="CUV26977.1"/>
    </source>
</evidence>
<dbReference type="PANTHER" id="PTHR38602">
    <property type="entry name" value="INNER MEMBRANE PROTEIN-RELATED"/>
    <property type="match status" value="1"/>
</dbReference>
<reference evidence="2" key="2">
    <citation type="submission" date="2018-01" db="EMBL/GenBank/DDBJ databases">
        <title>Ralstonia pseudosolanacearum P824 infects blueberry.</title>
        <authorList>
            <person name="Bocsanczy A.M."/>
            <person name="Norman D.J."/>
        </authorList>
    </citation>
    <scope>NUCLEOTIDE SEQUENCE</scope>
    <source>
        <strain evidence="2">P824</strain>
    </source>
</reference>
<accession>A0A0K1ZL30</accession>
<dbReference type="EMBL" id="LN899827">
    <property type="protein sequence ID" value="CUV45724.1"/>
    <property type="molecule type" value="Genomic_DNA"/>
</dbReference>
<evidence type="ECO:0000313" key="3">
    <source>
        <dbReference type="EMBL" id="CUV20171.1"/>
    </source>
</evidence>
<name>A0A0K1ZL30_RALSL</name>
<evidence type="ECO:0000313" key="5">
    <source>
        <dbReference type="EMBL" id="CUV45724.1"/>
    </source>
</evidence>
<feature type="transmembrane region" description="Helical" evidence="1">
    <location>
        <begin position="46"/>
        <end position="64"/>
    </location>
</feature>
<keyword evidence="1" id="KW-1133">Transmembrane helix</keyword>
<evidence type="ECO:0000313" key="6">
    <source>
        <dbReference type="Proteomes" id="UP000262427"/>
    </source>
</evidence>
<reference evidence="5" key="1">
    <citation type="submission" date="2015-10" db="EMBL/GenBank/DDBJ databases">
        <authorList>
            <person name="Gilbert D.G."/>
        </authorList>
    </citation>
    <scope>NUCLEOTIDE SEQUENCE</scope>
    <source>
        <strain evidence="5">Phyl III-seqv23</strain>
    </source>
</reference>
<gene>
    <name evidence="3" type="ORF">PSS4_v1_1360029</name>
    <name evidence="2" type="ORF">RSP824_10585</name>
    <name evidence="4" type="ORF">RUN1985_v1_10175</name>
    <name evidence="5" type="ORF">TO10_v1_380147</name>
</gene>
<keyword evidence="1" id="KW-0812">Transmembrane</keyword>
<proteinExistence type="predicted"/>
<dbReference type="Proteomes" id="UP000262427">
    <property type="component" value="Chromosome CM"/>
</dbReference>
<organism evidence="5">
    <name type="scientific">Ralstonia solanacearum</name>
    <name type="common">Pseudomonas solanacearum</name>
    <dbReference type="NCBI Taxonomy" id="305"/>
    <lineage>
        <taxon>Bacteria</taxon>
        <taxon>Pseudomonadati</taxon>
        <taxon>Pseudomonadota</taxon>
        <taxon>Betaproteobacteria</taxon>
        <taxon>Burkholderiales</taxon>
        <taxon>Burkholderiaceae</taxon>
        <taxon>Ralstonia</taxon>
        <taxon>Ralstonia solanacearum species complex</taxon>
    </lineage>
</organism>
<dbReference type="PANTHER" id="PTHR38602:SF1">
    <property type="entry name" value="INNER MEMBRANE PROTEIN"/>
    <property type="match status" value="1"/>
</dbReference>
<dbReference type="EMBL" id="LN899821">
    <property type="protein sequence ID" value="CUV20171.1"/>
    <property type="molecule type" value="Genomic_DNA"/>
</dbReference>